<organism evidence="1 2">
    <name type="scientific">Limnobacter humi</name>
    <dbReference type="NCBI Taxonomy" id="1778671"/>
    <lineage>
        <taxon>Bacteria</taxon>
        <taxon>Pseudomonadati</taxon>
        <taxon>Pseudomonadota</taxon>
        <taxon>Betaproteobacteria</taxon>
        <taxon>Burkholderiales</taxon>
        <taxon>Burkholderiaceae</taxon>
        <taxon>Limnobacter</taxon>
    </lineage>
</organism>
<proteinExistence type="predicted"/>
<dbReference type="EMBL" id="JANIGO010000001">
    <property type="protein sequence ID" value="MCQ8895785.1"/>
    <property type="molecule type" value="Genomic_DNA"/>
</dbReference>
<dbReference type="Proteomes" id="UP001204142">
    <property type="component" value="Unassembled WGS sequence"/>
</dbReference>
<protein>
    <submittedName>
        <fullName evidence="1">Uncharacterized protein</fullName>
    </submittedName>
</protein>
<reference evidence="1 2" key="1">
    <citation type="submission" date="2022-07" db="EMBL/GenBank/DDBJ databases">
        <authorList>
            <person name="Xamxidin M."/>
            <person name="Wu M."/>
        </authorList>
    </citation>
    <scope>NUCLEOTIDE SEQUENCE [LARGE SCALE GENOMIC DNA]</scope>
    <source>
        <strain evidence="1 2">NBRC 111650</strain>
    </source>
</reference>
<gene>
    <name evidence="1" type="ORF">NQT62_04925</name>
</gene>
<name>A0ABT1WE28_9BURK</name>
<comment type="caution">
    <text evidence="1">The sequence shown here is derived from an EMBL/GenBank/DDBJ whole genome shotgun (WGS) entry which is preliminary data.</text>
</comment>
<evidence type="ECO:0000313" key="1">
    <source>
        <dbReference type="EMBL" id="MCQ8895785.1"/>
    </source>
</evidence>
<dbReference type="RefSeq" id="WP_256763494.1">
    <property type="nucleotide sequence ID" value="NZ_JANIGO010000001.1"/>
</dbReference>
<keyword evidence="2" id="KW-1185">Reference proteome</keyword>
<sequence>MSEGSRAVLCDCEKLRECKSFDGWKDFDSFVELLNKAGVVSTTPVITPYFNVGLSENWYRCEKCQRVWRLVEPDPPFSGLWERVA</sequence>
<accession>A0ABT1WE28</accession>
<evidence type="ECO:0000313" key="2">
    <source>
        <dbReference type="Proteomes" id="UP001204142"/>
    </source>
</evidence>